<dbReference type="Gene3D" id="1.25.40.10">
    <property type="entry name" value="Tetratricopeptide repeat domain"/>
    <property type="match status" value="2"/>
</dbReference>
<name>A0A3T0E8L0_9PROT</name>
<dbReference type="Pfam" id="PF07719">
    <property type="entry name" value="TPR_2"/>
    <property type="match status" value="1"/>
</dbReference>
<dbReference type="SUPFAM" id="SSF48452">
    <property type="entry name" value="TPR-like"/>
    <property type="match status" value="1"/>
</dbReference>
<dbReference type="EMBL" id="CP018911">
    <property type="protein sequence ID" value="AZU03526.1"/>
    <property type="molecule type" value="Genomic_DNA"/>
</dbReference>
<dbReference type="InterPro" id="IPR019734">
    <property type="entry name" value="TPR_rpt"/>
</dbReference>
<dbReference type="RefSeq" id="WP_127565899.1">
    <property type="nucleotide sequence ID" value="NZ_BMFB01000002.1"/>
</dbReference>
<accession>A0A3T0E8L0</accession>
<organism evidence="3 4">
    <name type="scientific">Glycocaulis alkaliphilus</name>
    <dbReference type="NCBI Taxonomy" id="1434191"/>
    <lineage>
        <taxon>Bacteria</taxon>
        <taxon>Pseudomonadati</taxon>
        <taxon>Pseudomonadota</taxon>
        <taxon>Alphaproteobacteria</taxon>
        <taxon>Maricaulales</taxon>
        <taxon>Maricaulaceae</taxon>
        <taxon>Glycocaulis</taxon>
    </lineage>
</organism>
<dbReference type="AlphaFoldDB" id="A0A3T0E8L0"/>
<evidence type="ECO:0000256" key="1">
    <source>
        <dbReference type="ARBA" id="ARBA00022737"/>
    </source>
</evidence>
<sequence>MDTRIPHTLARFAAITGLAACIAQAPAALAQERSPAVRSAISECEHAARGGGENSRALGACDFALRDSSLGEEERARLQINRAALSAARGDGRAAMSDLMAAQGLLNELPELHLTLSAAQIRTGDFNGAQASARRALELGLEPSHLAHFNRAIALERLGQYDAAYEAYREAARLAPENALLAAQPRRFARHQP</sequence>
<evidence type="ECO:0000313" key="3">
    <source>
        <dbReference type="EMBL" id="AZU03526.1"/>
    </source>
</evidence>
<dbReference type="SMART" id="SM00028">
    <property type="entry name" value="TPR"/>
    <property type="match status" value="2"/>
</dbReference>
<dbReference type="PROSITE" id="PS50005">
    <property type="entry name" value="TPR"/>
    <property type="match status" value="1"/>
</dbReference>
<keyword evidence="1" id="KW-0677">Repeat</keyword>
<keyword evidence="2" id="KW-0802">TPR repeat</keyword>
<evidence type="ECO:0000256" key="2">
    <source>
        <dbReference type="ARBA" id="ARBA00022803"/>
    </source>
</evidence>
<dbReference type="OrthoDB" id="7630618at2"/>
<dbReference type="InterPro" id="IPR013105">
    <property type="entry name" value="TPR_2"/>
</dbReference>
<dbReference type="InterPro" id="IPR011990">
    <property type="entry name" value="TPR-like_helical_dom_sf"/>
</dbReference>
<reference evidence="3 4" key="1">
    <citation type="submission" date="2016-12" db="EMBL/GenBank/DDBJ databases">
        <title>The genome of dimorphic prosthecate Glycocaulis alkaliphilus 6b-8t, isolated from crude oil dictates its adaptability in petroleum environments.</title>
        <authorList>
            <person name="Wu X.-L."/>
            <person name="Geng S."/>
        </authorList>
    </citation>
    <scope>NUCLEOTIDE SEQUENCE [LARGE SCALE GENOMIC DNA]</scope>
    <source>
        <strain evidence="3 4">6B-8</strain>
    </source>
</reference>
<protein>
    <submittedName>
        <fullName evidence="3">TPR repeat-containing protein</fullName>
    </submittedName>
</protein>
<gene>
    <name evidence="3" type="ORF">X907_0986</name>
</gene>
<dbReference type="KEGG" id="gak:X907_0986"/>
<dbReference type="Proteomes" id="UP000286954">
    <property type="component" value="Chromosome"/>
</dbReference>
<evidence type="ECO:0000313" key="4">
    <source>
        <dbReference type="Proteomes" id="UP000286954"/>
    </source>
</evidence>
<keyword evidence="4" id="KW-1185">Reference proteome</keyword>
<proteinExistence type="predicted"/>